<proteinExistence type="predicted"/>
<dbReference type="Proteomes" id="UP000198922">
    <property type="component" value="Unassembled WGS sequence"/>
</dbReference>
<sequence length="512" mass="53918">MSIPPPDPARPEAAIDHGRLEDAAAACRAALEAGAAALRLRPDLPGRIGCDSDHPLAGGHLGGDGVPLRDLDDLRVLLAGVPLDRVELRLSADATAPWLVALCAALAEERGIAPARLRGSCGNDPVGACAAPDAPPWPEHALARPGADLLIWSAQHMPLWQPAVIMSDRPAWRGLPPAQRTARPLFAALRLLREAARRSKPAQWGALAAAIRFSPLPAPAGPQLARLWAAICLERHGARIDPENVFQFIPGDAFEKTQRHDDRPLPRDGAVMAELARLETGEAQLIQFFGWGETRSDGAVRPALANSAPRLRNDVAGPARAGRDGNAAQKALLALREAAKREINVMGPTIACAKAGVTCGEWARALRAAGAEPVQAPRPGAPRPQLLVGALGLSAPAPMTLPPEFAPVAKRIGSRLRPADVVSATLRDRPRGLLLTISANCDAGLFPELREMLCSEGLGSLPIFIAGPGDETLSKSLIDAGAAAVFDAGRICSPEFSATVRRLIEKNRPAAE</sequence>
<dbReference type="SUPFAM" id="SSF51703">
    <property type="entry name" value="Cobalamin (vitamin B12)-dependent enzymes"/>
    <property type="match status" value="2"/>
</dbReference>
<dbReference type="PANTHER" id="PTHR48101">
    <property type="entry name" value="METHYLMALONYL-COA MUTASE, MITOCHONDRIAL-RELATED"/>
    <property type="match status" value="1"/>
</dbReference>
<dbReference type="Gene3D" id="3.20.20.240">
    <property type="entry name" value="Methylmalonyl-CoA mutase"/>
    <property type="match status" value="2"/>
</dbReference>
<evidence type="ECO:0000313" key="3">
    <source>
        <dbReference type="Proteomes" id="UP000198922"/>
    </source>
</evidence>
<dbReference type="GO" id="GO:0031419">
    <property type="term" value="F:cobalamin binding"/>
    <property type="evidence" value="ECO:0007669"/>
    <property type="project" value="InterPro"/>
</dbReference>
<dbReference type="STRING" id="521013.SAMN04488567_1360"/>
<keyword evidence="3" id="KW-1185">Reference proteome</keyword>
<evidence type="ECO:0000259" key="1">
    <source>
        <dbReference type="Pfam" id="PF01642"/>
    </source>
</evidence>
<dbReference type="RefSeq" id="WP_165612537.1">
    <property type="nucleotide sequence ID" value="NZ_FNAT01000002.1"/>
</dbReference>
<dbReference type="InterPro" id="IPR006099">
    <property type="entry name" value="MeMalonylCoA_mutase_a/b_cat"/>
</dbReference>
<accession>A0A1G7C7K7</accession>
<dbReference type="PANTHER" id="PTHR48101:SF3">
    <property type="entry name" value="COENZYME B12-DEPENDENT MUTASE"/>
    <property type="match status" value="1"/>
</dbReference>
<evidence type="ECO:0000313" key="2">
    <source>
        <dbReference type="EMBL" id="SDE34425.1"/>
    </source>
</evidence>
<name>A0A1G7C7K7_9RHOB</name>
<dbReference type="InterPro" id="IPR016176">
    <property type="entry name" value="Cbl-dep_enz_cat"/>
</dbReference>
<dbReference type="Pfam" id="PF01642">
    <property type="entry name" value="MM_CoA_mutase"/>
    <property type="match status" value="1"/>
</dbReference>
<dbReference type="AlphaFoldDB" id="A0A1G7C7K7"/>
<gene>
    <name evidence="2" type="ORF">SAMN04488567_1360</name>
</gene>
<dbReference type="GO" id="GO:0016866">
    <property type="term" value="F:intramolecular transferase activity"/>
    <property type="evidence" value="ECO:0007669"/>
    <property type="project" value="InterPro"/>
</dbReference>
<feature type="domain" description="Methylmalonyl-CoA mutase alpha/beta chain catalytic" evidence="1">
    <location>
        <begin position="16"/>
        <end position="197"/>
    </location>
</feature>
<organism evidence="2 3">
    <name type="scientific">Limimaricola pyoseonensis</name>
    <dbReference type="NCBI Taxonomy" id="521013"/>
    <lineage>
        <taxon>Bacteria</taxon>
        <taxon>Pseudomonadati</taxon>
        <taxon>Pseudomonadota</taxon>
        <taxon>Alphaproteobacteria</taxon>
        <taxon>Rhodobacterales</taxon>
        <taxon>Paracoccaceae</taxon>
        <taxon>Limimaricola</taxon>
    </lineage>
</organism>
<reference evidence="3" key="1">
    <citation type="submission" date="2016-10" db="EMBL/GenBank/DDBJ databases">
        <authorList>
            <person name="Varghese N."/>
            <person name="Submissions S."/>
        </authorList>
    </citation>
    <scope>NUCLEOTIDE SEQUENCE [LARGE SCALE GENOMIC DNA]</scope>
    <source>
        <strain evidence="3">DSM 21424</strain>
    </source>
</reference>
<protein>
    <submittedName>
        <fullName evidence="2">Methylmalonyl-CoA mutase</fullName>
    </submittedName>
</protein>
<dbReference type="EMBL" id="FNAT01000002">
    <property type="protein sequence ID" value="SDE34425.1"/>
    <property type="molecule type" value="Genomic_DNA"/>
</dbReference>